<protein>
    <submittedName>
        <fullName evidence="2">Alpha/beta fold hydrolase</fullName>
    </submittedName>
</protein>
<gene>
    <name evidence="2" type="ORF">AADG42_00505</name>
</gene>
<dbReference type="SUPFAM" id="SSF53474">
    <property type="entry name" value="alpha/beta-Hydrolases"/>
    <property type="match status" value="1"/>
</dbReference>
<dbReference type="InterPro" id="IPR050266">
    <property type="entry name" value="AB_hydrolase_sf"/>
</dbReference>
<dbReference type="Gene3D" id="3.40.50.1820">
    <property type="entry name" value="alpha/beta hydrolase"/>
    <property type="match status" value="1"/>
</dbReference>
<dbReference type="GO" id="GO:0016787">
    <property type="term" value="F:hydrolase activity"/>
    <property type="evidence" value="ECO:0007669"/>
    <property type="project" value="UniProtKB-KW"/>
</dbReference>
<name>A0ABZ3FIK5_9ACTN</name>
<dbReference type="RefSeq" id="WP_425307279.1">
    <property type="nucleotide sequence ID" value="NZ_CP154795.1"/>
</dbReference>
<proteinExistence type="predicted"/>
<dbReference type="Pfam" id="PF00561">
    <property type="entry name" value="Abhydrolase_1"/>
    <property type="match status" value="1"/>
</dbReference>
<sequence>MTEFTRTIVSTPRLDMNVWTSGPEDGLPLLLLHGNLSSGGFWKYVAEELPGDIRVIAPDLRGFGRTEPKPVDATRGLGDMADDVHGLLDVLGLAGQPVNAAGWSMGAGVLQQMLIDYPGDLAGCTFIAPLSPYGFGGTKDAKGTLAYADCAGSGAGGANPEFVRRLAVKDDTELIPMTSPRVTMRTFFGGGSNHAAIDEDFLVEELLRVRISDELYPGNARPSMNWPMVAPGDKGINNAMSPKYFNTAAFVDVNPKPPITWLYGTKDQISSDTSMFDFGTLGMMGAVPGWPGPEIFPPQPMEGQMRAVLAKYAANGGLVREVKLDGISHGIPLEVPGRTAEEIVQSLVR</sequence>
<keyword evidence="2" id="KW-0378">Hydrolase</keyword>
<reference evidence="2 3" key="1">
    <citation type="submission" date="2024-04" db="EMBL/GenBank/DDBJ databases">
        <title>Isolation of an actinomycete strain from pig manure.</title>
        <authorList>
            <person name="Gong T."/>
            <person name="Yu Z."/>
            <person name="An M."/>
            <person name="Wei C."/>
            <person name="Yang W."/>
            <person name="Liu L."/>
        </authorList>
    </citation>
    <scope>NUCLEOTIDE SEQUENCE [LARGE SCALE GENOMIC DNA]</scope>
    <source>
        <strain evidence="2 3">ZF39</strain>
    </source>
</reference>
<evidence type="ECO:0000313" key="2">
    <source>
        <dbReference type="EMBL" id="XAN05846.1"/>
    </source>
</evidence>
<dbReference type="PANTHER" id="PTHR43798">
    <property type="entry name" value="MONOACYLGLYCEROL LIPASE"/>
    <property type="match status" value="1"/>
</dbReference>
<keyword evidence="3" id="KW-1185">Reference proteome</keyword>
<dbReference type="InterPro" id="IPR000073">
    <property type="entry name" value="AB_hydrolase_1"/>
</dbReference>
<dbReference type="Proteomes" id="UP001442841">
    <property type="component" value="Chromosome"/>
</dbReference>
<dbReference type="PANTHER" id="PTHR43798:SF33">
    <property type="entry name" value="HYDROLASE, PUTATIVE (AFU_ORTHOLOGUE AFUA_2G14860)-RELATED"/>
    <property type="match status" value="1"/>
</dbReference>
<evidence type="ECO:0000313" key="3">
    <source>
        <dbReference type="Proteomes" id="UP001442841"/>
    </source>
</evidence>
<dbReference type="EMBL" id="CP154795">
    <property type="protein sequence ID" value="XAN05846.1"/>
    <property type="molecule type" value="Genomic_DNA"/>
</dbReference>
<dbReference type="InterPro" id="IPR029058">
    <property type="entry name" value="AB_hydrolase_fold"/>
</dbReference>
<feature type="domain" description="AB hydrolase-1" evidence="1">
    <location>
        <begin position="28"/>
        <end position="131"/>
    </location>
</feature>
<organism evidence="2 3">
    <name type="scientific">Ammonicoccus fulvus</name>
    <dbReference type="NCBI Taxonomy" id="3138240"/>
    <lineage>
        <taxon>Bacteria</taxon>
        <taxon>Bacillati</taxon>
        <taxon>Actinomycetota</taxon>
        <taxon>Actinomycetes</taxon>
        <taxon>Propionibacteriales</taxon>
        <taxon>Propionibacteriaceae</taxon>
        <taxon>Ammonicoccus</taxon>
    </lineage>
</organism>
<accession>A0ABZ3FIK5</accession>
<evidence type="ECO:0000259" key="1">
    <source>
        <dbReference type="Pfam" id="PF00561"/>
    </source>
</evidence>